<evidence type="ECO:0000313" key="4">
    <source>
        <dbReference type="Proteomes" id="UP001446205"/>
    </source>
</evidence>
<feature type="active site" description="Proton donor" evidence="2">
    <location>
        <position position="48"/>
    </location>
</feature>
<evidence type="ECO:0000256" key="2">
    <source>
        <dbReference type="HAMAP-Rule" id="MF_01940"/>
    </source>
</evidence>
<dbReference type="SUPFAM" id="SSF55144">
    <property type="entry name" value="LigT-like"/>
    <property type="match status" value="1"/>
</dbReference>
<evidence type="ECO:0000256" key="1">
    <source>
        <dbReference type="ARBA" id="ARBA00022801"/>
    </source>
</evidence>
<name>A0ABU9D996_9PROT</name>
<dbReference type="Proteomes" id="UP001446205">
    <property type="component" value="Unassembled WGS sequence"/>
</dbReference>
<feature type="short sequence motif" description="HXTX 1" evidence="2">
    <location>
        <begin position="48"/>
        <end position="51"/>
    </location>
</feature>
<dbReference type="InterPro" id="IPR009097">
    <property type="entry name" value="Cyclic_Pdiesterase"/>
</dbReference>
<accession>A0ABU9D996</accession>
<comment type="catalytic activity">
    <reaction evidence="2">
        <text>a 3'-end 2',3'-cyclophospho-ribonucleotide-RNA + H2O = a 3'-end 2'-phospho-ribonucleotide-RNA + H(+)</text>
        <dbReference type="Rhea" id="RHEA:11828"/>
        <dbReference type="Rhea" id="RHEA-COMP:10464"/>
        <dbReference type="Rhea" id="RHEA-COMP:17353"/>
        <dbReference type="ChEBI" id="CHEBI:15377"/>
        <dbReference type="ChEBI" id="CHEBI:15378"/>
        <dbReference type="ChEBI" id="CHEBI:83064"/>
        <dbReference type="ChEBI" id="CHEBI:173113"/>
        <dbReference type="EC" id="3.1.4.58"/>
    </reaction>
</comment>
<dbReference type="NCBIfam" id="TIGR02258">
    <property type="entry name" value="2_5_ligase"/>
    <property type="match status" value="1"/>
</dbReference>
<feature type="short sequence motif" description="HXTX 2" evidence="2">
    <location>
        <begin position="132"/>
        <end position="135"/>
    </location>
</feature>
<dbReference type="EMBL" id="JBBPCO010000009">
    <property type="protein sequence ID" value="MEK8090092.1"/>
    <property type="molecule type" value="Genomic_DNA"/>
</dbReference>
<dbReference type="RefSeq" id="WP_341371149.1">
    <property type="nucleotide sequence ID" value="NZ_JBBPCO010000009.1"/>
</dbReference>
<dbReference type="HAMAP" id="MF_01940">
    <property type="entry name" value="RNA_CPDase"/>
    <property type="match status" value="1"/>
</dbReference>
<dbReference type="Gene3D" id="3.90.1140.10">
    <property type="entry name" value="Cyclic phosphodiesterase"/>
    <property type="match status" value="1"/>
</dbReference>
<dbReference type="PANTHER" id="PTHR35561">
    <property type="entry name" value="RNA 2',3'-CYCLIC PHOSPHODIESTERASE"/>
    <property type="match status" value="1"/>
</dbReference>
<dbReference type="EC" id="3.1.4.58" evidence="2"/>
<keyword evidence="1 2" id="KW-0378">Hydrolase</keyword>
<reference evidence="3 4" key="1">
    <citation type="submission" date="2024-04" db="EMBL/GenBank/DDBJ databases">
        <authorList>
            <person name="Abashina T."/>
            <person name="Shaikin A."/>
        </authorList>
    </citation>
    <scope>NUCLEOTIDE SEQUENCE [LARGE SCALE GENOMIC DNA]</scope>
    <source>
        <strain evidence="3 4">AAFK</strain>
    </source>
</reference>
<feature type="active site" description="Proton acceptor" evidence="2">
    <location>
        <position position="132"/>
    </location>
</feature>
<dbReference type="Pfam" id="PF13563">
    <property type="entry name" value="2_5_RNA_ligase2"/>
    <property type="match status" value="1"/>
</dbReference>
<comment type="function">
    <text evidence="2">Hydrolyzes RNA 2',3'-cyclic phosphodiester to an RNA 2'-phosphomonoester.</text>
</comment>
<evidence type="ECO:0000313" key="3">
    <source>
        <dbReference type="EMBL" id="MEK8090092.1"/>
    </source>
</evidence>
<dbReference type="PANTHER" id="PTHR35561:SF1">
    <property type="entry name" value="RNA 2',3'-CYCLIC PHOSPHODIESTERASE"/>
    <property type="match status" value="1"/>
</dbReference>
<keyword evidence="4" id="KW-1185">Reference proteome</keyword>
<gene>
    <name evidence="3" type="primary">thpR</name>
    <name evidence="3" type="ORF">WOB96_09980</name>
</gene>
<dbReference type="InterPro" id="IPR004175">
    <property type="entry name" value="RNA_CPDase"/>
</dbReference>
<proteinExistence type="inferred from homology"/>
<protein>
    <recommendedName>
        <fullName evidence="2">RNA 2',3'-cyclic phosphodiesterase</fullName>
        <shortName evidence="2">RNA 2',3'-CPDase</shortName>
        <ecNumber evidence="2">3.1.4.58</ecNumber>
    </recommendedName>
</protein>
<organism evidence="3 4">
    <name type="scientific">Thermithiobacillus plumbiphilus</name>
    <dbReference type="NCBI Taxonomy" id="1729899"/>
    <lineage>
        <taxon>Bacteria</taxon>
        <taxon>Pseudomonadati</taxon>
        <taxon>Pseudomonadota</taxon>
        <taxon>Acidithiobacillia</taxon>
        <taxon>Acidithiobacillales</taxon>
        <taxon>Thermithiobacillaceae</taxon>
        <taxon>Thermithiobacillus</taxon>
    </lineage>
</organism>
<comment type="caution">
    <text evidence="3">The sequence shown here is derived from an EMBL/GenBank/DDBJ whole genome shotgun (WGS) entry which is preliminary data.</text>
</comment>
<sequence length="184" mass="20977">MNLPGNYFITAWVPPELQDWIRREAMPRLPLHGSLPRGLYLEAPFRWHLTLRYLGGVGAECMPCIEQALAGLAFKTFPVAVNFDIIGCFQKGRIAWLGPREPVPALAECVTQLNENLSNCGFKLENRSFRPHITLVRSPQSWPCQRVNLPGVGWSIDQFHLVRSLHGQYRTEASWPLRDSLNKE</sequence>
<comment type="similarity">
    <text evidence="2">Belongs to the 2H phosphoesterase superfamily. ThpR family.</text>
</comment>